<feature type="compositionally biased region" description="Gly residues" evidence="1">
    <location>
        <begin position="160"/>
        <end position="172"/>
    </location>
</feature>
<dbReference type="Proteomes" id="UP001189429">
    <property type="component" value="Unassembled WGS sequence"/>
</dbReference>
<evidence type="ECO:0000256" key="1">
    <source>
        <dbReference type="SAM" id="MobiDB-lite"/>
    </source>
</evidence>
<name>A0ABN9SPA3_9DINO</name>
<feature type="compositionally biased region" description="Polar residues" evidence="1">
    <location>
        <begin position="109"/>
        <end position="118"/>
    </location>
</feature>
<sequence>MQGAVLRGAARLCCSGELRTVISEGVPWIRPHRAFVQWENDPGSTASRWGPVDLSSEDRRLALLAGRHRTQRLPPSVLDPGGTASRCGLGGMVSENRRLALLAGQLRSLTPPQNQSTRHPIHPPVGGAPAELRSRAARGEAEMGGATPPPAGRPWRGRGEGGQTRGARGGGLLRRPLHRNPPPLVASSQAAYNGLVYSKWAKKERVCWHSSLRDHARMPLLRASPAPETVLAIRWSVGDCSQSAEIEL</sequence>
<evidence type="ECO:0000313" key="2">
    <source>
        <dbReference type="EMBL" id="CAK0833681.1"/>
    </source>
</evidence>
<accession>A0ABN9SPA3</accession>
<protein>
    <submittedName>
        <fullName evidence="2">Uncharacterized protein</fullName>
    </submittedName>
</protein>
<gene>
    <name evidence="2" type="ORF">PCOR1329_LOCUS31293</name>
</gene>
<proteinExistence type="predicted"/>
<feature type="region of interest" description="Disordered" evidence="1">
    <location>
        <begin position="109"/>
        <end position="185"/>
    </location>
</feature>
<reference evidence="2" key="1">
    <citation type="submission" date="2023-10" db="EMBL/GenBank/DDBJ databases">
        <authorList>
            <person name="Chen Y."/>
            <person name="Shah S."/>
            <person name="Dougan E. K."/>
            <person name="Thang M."/>
            <person name="Chan C."/>
        </authorList>
    </citation>
    <scope>NUCLEOTIDE SEQUENCE [LARGE SCALE GENOMIC DNA]</scope>
</reference>
<feature type="compositionally biased region" description="Basic and acidic residues" evidence="1">
    <location>
        <begin position="132"/>
        <end position="141"/>
    </location>
</feature>
<keyword evidence="3" id="KW-1185">Reference proteome</keyword>
<dbReference type="EMBL" id="CAUYUJ010012270">
    <property type="protein sequence ID" value="CAK0833681.1"/>
    <property type="molecule type" value="Genomic_DNA"/>
</dbReference>
<organism evidence="2 3">
    <name type="scientific">Prorocentrum cordatum</name>
    <dbReference type="NCBI Taxonomy" id="2364126"/>
    <lineage>
        <taxon>Eukaryota</taxon>
        <taxon>Sar</taxon>
        <taxon>Alveolata</taxon>
        <taxon>Dinophyceae</taxon>
        <taxon>Prorocentrales</taxon>
        <taxon>Prorocentraceae</taxon>
        <taxon>Prorocentrum</taxon>
    </lineage>
</organism>
<comment type="caution">
    <text evidence="2">The sequence shown here is derived from an EMBL/GenBank/DDBJ whole genome shotgun (WGS) entry which is preliminary data.</text>
</comment>
<evidence type="ECO:0000313" key="3">
    <source>
        <dbReference type="Proteomes" id="UP001189429"/>
    </source>
</evidence>